<organism evidence="2 3">
    <name type="scientific">Durusdinium trenchii</name>
    <dbReference type="NCBI Taxonomy" id="1381693"/>
    <lineage>
        <taxon>Eukaryota</taxon>
        <taxon>Sar</taxon>
        <taxon>Alveolata</taxon>
        <taxon>Dinophyceae</taxon>
        <taxon>Suessiales</taxon>
        <taxon>Symbiodiniaceae</taxon>
        <taxon>Durusdinium</taxon>
    </lineage>
</organism>
<reference evidence="2 3" key="1">
    <citation type="submission" date="2024-02" db="EMBL/GenBank/DDBJ databases">
        <authorList>
            <person name="Chen Y."/>
            <person name="Shah S."/>
            <person name="Dougan E. K."/>
            <person name="Thang M."/>
            <person name="Chan C."/>
        </authorList>
    </citation>
    <scope>NUCLEOTIDE SEQUENCE [LARGE SCALE GENOMIC DNA]</scope>
</reference>
<name>A0ABP0L1G8_9DINO</name>
<feature type="region of interest" description="Disordered" evidence="1">
    <location>
        <begin position="945"/>
        <end position="983"/>
    </location>
</feature>
<gene>
    <name evidence="2" type="ORF">CCMP2556_LOCUS18890</name>
</gene>
<feature type="compositionally biased region" description="Polar residues" evidence="1">
    <location>
        <begin position="624"/>
        <end position="687"/>
    </location>
</feature>
<feature type="compositionally biased region" description="Low complexity" evidence="1">
    <location>
        <begin position="836"/>
        <end position="848"/>
    </location>
</feature>
<feature type="compositionally biased region" description="Low complexity" evidence="1">
    <location>
        <begin position="574"/>
        <end position="598"/>
    </location>
</feature>
<feature type="compositionally biased region" description="Polar residues" evidence="1">
    <location>
        <begin position="747"/>
        <end position="807"/>
    </location>
</feature>
<feature type="compositionally biased region" description="Basic residues" evidence="1">
    <location>
        <begin position="1"/>
        <end position="14"/>
    </location>
</feature>
<feature type="region of interest" description="Disordered" evidence="1">
    <location>
        <begin position="537"/>
        <end position="878"/>
    </location>
</feature>
<feature type="compositionally biased region" description="Polar residues" evidence="1">
    <location>
        <begin position="815"/>
        <end position="835"/>
    </location>
</feature>
<feature type="compositionally biased region" description="Polar residues" evidence="1">
    <location>
        <begin position="869"/>
        <end position="878"/>
    </location>
</feature>
<evidence type="ECO:0000256" key="1">
    <source>
        <dbReference type="SAM" id="MobiDB-lite"/>
    </source>
</evidence>
<feature type="compositionally biased region" description="Low complexity" evidence="1">
    <location>
        <begin position="545"/>
        <end position="559"/>
    </location>
</feature>
<dbReference type="Proteomes" id="UP001642484">
    <property type="component" value="Unassembled WGS sequence"/>
</dbReference>
<dbReference type="EMBL" id="CAXAMN010010890">
    <property type="protein sequence ID" value="CAK9033012.1"/>
    <property type="molecule type" value="Genomic_DNA"/>
</dbReference>
<evidence type="ECO:0000313" key="2">
    <source>
        <dbReference type="EMBL" id="CAK9033012.1"/>
    </source>
</evidence>
<feature type="compositionally biased region" description="Low complexity" evidence="1">
    <location>
        <begin position="700"/>
        <end position="721"/>
    </location>
</feature>
<sequence length="999" mass="106705">MSPSKKRRDFHRASAHATRQNASDRKQGRSSASRCSSRRRRALWLAWRADGHSTIPSDKVWLFYRLALAAKTGTGVLGEFLCNSLPVQPPVRTRQRDVFPLAPLGGSMLKPVDMTSGRWSVLLQFINVVIGILNWLHGIKQTVPTGKHTFAQQAVLKNIVDRTVWTLTRLQHAQDGWERFVPDFVPGFTAGTTSFQDLVADRVDNLQAAGLCDPLPHLPAHVRASLATPEGILDNSDDSLRGPKDEYAKLVVKQLRCGKLSLATFCKGGGTTFAVGKPGGERLREVWHGRRVSESASAPPKPRHLASPTALTFLECSDGRPLRLSKRDATCWFDQLKLPSSLRRYMAKPPISTVELVNAGMSVADQRQHMEDGHAWREGLLYPLHCVWPMGFSWSSYIAQEEMLSVCQDAGIPTSSLLACDCVTPTSFELVAAVATDDVMIFSDAGPGATCEAARAFDAAMDARCAVRNLKKDVDDALCGTCVGVDLVDGYFLDAVAEGRFSGDGWKSSAAFYLCPLQRKSSGFPFAWQEEASAKESSFVATTPSESESGESAHGATSETLSHSQLDNAKSSLGTGTQTASQGTQIGTATQTASQGTQMGEQKSSVVTGAQTMSHSTQTEEQKSSLSTNTQAASQGAQIGTDTQTASQGTQIGTDTQTASQGTQIGTATGEQKSSLVTGAQTMSHSTQTEEQKSSLSTNTQTASQGTQIGTATQTASQGTQMGEQKSSVVTGAQTMSHSTQTEEQKSSLGTNTQAASQGAQIGTDTQTASQGTQMGEQKSSVGTSTQTLSHSQIDNIKSSVDTGTTQMEDDKSASLGTQTLSHSKINPESSLYSQSTDSTHTHTLSHSQIDDTRVSHSHGTETGWYGHQMSSAGQQSNSYNFPGGVQVIITPYQGAAAGTLPSTAPVPLNVAPTYTSVQTPVQEPAPYTPPETEPVEPVEEQIEYTPPKTVQTPVETEPLSPETATKPSGEVRLLLPSKARSPKYVMRTLEQSTGLSPG</sequence>
<proteinExistence type="predicted"/>
<keyword evidence="3" id="KW-1185">Reference proteome</keyword>
<feature type="region of interest" description="Disordered" evidence="1">
    <location>
        <begin position="1"/>
        <end position="35"/>
    </location>
</feature>
<accession>A0ABP0L1G8</accession>
<feature type="compositionally biased region" description="Polar residues" evidence="1">
    <location>
        <begin position="722"/>
        <end position="740"/>
    </location>
</feature>
<feature type="region of interest" description="Disordered" evidence="1">
    <location>
        <begin position="921"/>
        <end position="940"/>
    </location>
</feature>
<evidence type="ECO:0000313" key="3">
    <source>
        <dbReference type="Proteomes" id="UP001642484"/>
    </source>
</evidence>
<comment type="caution">
    <text evidence="2">The sequence shown here is derived from an EMBL/GenBank/DDBJ whole genome shotgun (WGS) entry which is preliminary data.</text>
</comment>
<feature type="compositionally biased region" description="Polar residues" evidence="1">
    <location>
        <begin position="599"/>
        <end position="617"/>
    </location>
</feature>
<feature type="compositionally biased region" description="Polar residues" evidence="1">
    <location>
        <begin position="560"/>
        <end position="573"/>
    </location>
</feature>
<protein>
    <submittedName>
        <fullName evidence="2">Uncharacterized protein</fullName>
    </submittedName>
</protein>